<evidence type="ECO:0000313" key="2">
    <source>
        <dbReference type="EMBL" id="GAG11344.1"/>
    </source>
</evidence>
<gene>
    <name evidence="2" type="ORF">S01H1_44935</name>
</gene>
<comment type="caution">
    <text evidence="2">The sequence shown here is derived from an EMBL/GenBank/DDBJ whole genome shotgun (WGS) entry which is preliminary data.</text>
</comment>
<dbReference type="Pfam" id="PF07596">
    <property type="entry name" value="SBP_bac_10"/>
    <property type="match status" value="1"/>
</dbReference>
<dbReference type="NCBIfam" id="TIGR04294">
    <property type="entry name" value="pre_pil_HX9DG"/>
    <property type="match status" value="1"/>
</dbReference>
<reference evidence="2" key="1">
    <citation type="journal article" date="2014" name="Front. Microbiol.">
        <title>High frequency of phylogenetically diverse reductive dehalogenase-homologous genes in deep subseafloor sedimentary metagenomes.</title>
        <authorList>
            <person name="Kawai M."/>
            <person name="Futagami T."/>
            <person name="Toyoda A."/>
            <person name="Takaki Y."/>
            <person name="Nishi S."/>
            <person name="Hori S."/>
            <person name="Arai W."/>
            <person name="Tsubouchi T."/>
            <person name="Morono Y."/>
            <person name="Uchiyama I."/>
            <person name="Ito T."/>
            <person name="Fujiyama A."/>
            <person name="Inagaki F."/>
            <person name="Takami H."/>
        </authorList>
    </citation>
    <scope>NUCLEOTIDE SEQUENCE</scope>
    <source>
        <strain evidence="2">Expedition CK06-06</strain>
    </source>
</reference>
<feature type="domain" description="DUF1559" evidence="1">
    <location>
        <begin position="11"/>
        <end position="47"/>
    </location>
</feature>
<protein>
    <recommendedName>
        <fullName evidence="1">DUF1559 domain-containing protein</fullName>
    </recommendedName>
</protein>
<organism evidence="2">
    <name type="scientific">marine sediment metagenome</name>
    <dbReference type="NCBI Taxonomy" id="412755"/>
    <lineage>
        <taxon>unclassified sequences</taxon>
        <taxon>metagenomes</taxon>
        <taxon>ecological metagenomes</taxon>
    </lineage>
</organism>
<dbReference type="InterPro" id="IPR027558">
    <property type="entry name" value="Pre_pil_HX9DG_C"/>
</dbReference>
<proteinExistence type="predicted"/>
<accession>X0UZT3</accession>
<name>X0UZT3_9ZZZZ</name>
<dbReference type="AlphaFoldDB" id="X0UZT3"/>
<dbReference type="EMBL" id="BARS01028686">
    <property type="protein sequence ID" value="GAG11344.1"/>
    <property type="molecule type" value="Genomic_DNA"/>
</dbReference>
<dbReference type="InterPro" id="IPR011453">
    <property type="entry name" value="DUF1559"/>
</dbReference>
<evidence type="ECO:0000259" key="1">
    <source>
        <dbReference type="Pfam" id="PF07596"/>
    </source>
</evidence>
<sequence length="92" mass="9555">IGSTVSSCVADKPNHPTNMHLFSSHHPSGTNFCFVDGSVHFISDTIHSDNAGLDSGDAGNHSDFVQAAGEGRVGLYQLLGVKDDGQPISGAF</sequence>
<feature type="non-terminal residue" evidence="2">
    <location>
        <position position="1"/>
    </location>
</feature>